<evidence type="ECO:0000313" key="8">
    <source>
        <dbReference type="Proteomes" id="UP001238540"/>
    </source>
</evidence>
<feature type="transmembrane region" description="Helical" evidence="6">
    <location>
        <begin position="220"/>
        <end position="242"/>
    </location>
</feature>
<feature type="transmembrane region" description="Helical" evidence="6">
    <location>
        <begin position="113"/>
        <end position="138"/>
    </location>
</feature>
<evidence type="ECO:0000313" key="7">
    <source>
        <dbReference type="EMBL" id="MDN3612372.1"/>
    </source>
</evidence>
<proteinExistence type="predicted"/>
<dbReference type="PANTHER" id="PTHR12778">
    <property type="entry name" value="SOLUTE CARRIER FAMILY 33 ACETYL-COA TRANSPORTER -RELATED"/>
    <property type="match status" value="1"/>
</dbReference>
<keyword evidence="5 6" id="KW-0472">Membrane</keyword>
<evidence type="ECO:0000256" key="6">
    <source>
        <dbReference type="SAM" id="Phobius"/>
    </source>
</evidence>
<dbReference type="PANTHER" id="PTHR12778:SF10">
    <property type="entry name" value="MAJOR FACILITATOR SUPERFAMILY DOMAIN-CONTAINING PROTEIN 3"/>
    <property type="match status" value="1"/>
</dbReference>
<keyword evidence="4 6" id="KW-1133">Transmembrane helix</keyword>
<keyword evidence="8" id="KW-1185">Reference proteome</keyword>
<dbReference type="InterPro" id="IPR011701">
    <property type="entry name" value="MFS"/>
</dbReference>
<dbReference type="RefSeq" id="WP_076589747.1">
    <property type="nucleotide sequence ID" value="NZ_JABEYA020000010.1"/>
</dbReference>
<dbReference type="InterPro" id="IPR004752">
    <property type="entry name" value="AmpG_permease/AT-1"/>
</dbReference>
<feature type="transmembrane region" description="Helical" evidence="6">
    <location>
        <begin position="357"/>
        <end position="378"/>
    </location>
</feature>
<sequence length="420" mass="45118">MTRNARCDQSFGLKPLLAIMAGVYTIQSLIGMFTLQGIPAVLRSEGVSTSQIGLLYLAMLPWALKFLWAPYIEKRRKQGNTFKSHGAIILLAQCLILLVLGVVALTPALQQPLLLFSAVLLLAMLSTFADICTDGLAIDRLPQTQRGIGNVMQVGGGYLGAMVGGGLFIYLTGAYNWQTATLVLMALVSIMSIPSMNLLSQPFTPSEKRLTSKPSLKSAILNPKVQQGLILVALCQLGTRGVQSMMMPFLSDKGIALEDLGLLAAGGGALTGLVGIAFSGWLLNRVSAPKMLLACLAIEAIIFSGLWMQSAQYIDLPLGVETLFVLNSFIAAVKFVALYTLMMAWSYGSQSGVDFSLFQSMDMIVAIVMAMACGWVIASFDYQTHYAITVCTTVVAALLLRYLVQPQSQPQGNAINQQAP</sequence>
<keyword evidence="2" id="KW-0813">Transport</keyword>
<dbReference type="Gene3D" id="1.20.1250.20">
    <property type="entry name" value="MFS general substrate transporter like domains"/>
    <property type="match status" value="2"/>
</dbReference>
<feature type="transmembrane region" description="Helical" evidence="6">
    <location>
        <begin position="84"/>
        <end position="107"/>
    </location>
</feature>
<organism evidence="7 8">
    <name type="scientific">Vibrio ostreicida</name>
    <dbReference type="NCBI Taxonomy" id="526588"/>
    <lineage>
        <taxon>Bacteria</taxon>
        <taxon>Pseudomonadati</taxon>
        <taxon>Pseudomonadota</taxon>
        <taxon>Gammaproteobacteria</taxon>
        <taxon>Vibrionales</taxon>
        <taxon>Vibrionaceae</taxon>
        <taxon>Vibrio</taxon>
    </lineage>
</organism>
<reference evidence="8" key="1">
    <citation type="journal article" date="2019" name="Int. J. Syst. Evol. Microbiol.">
        <title>The Global Catalogue of Microorganisms (GCM) 10K type strain sequencing project: providing services to taxonomists for standard genome sequencing and annotation.</title>
        <authorList>
            <consortium name="The Broad Institute Genomics Platform"/>
            <consortium name="The Broad Institute Genome Sequencing Center for Infectious Disease"/>
            <person name="Wu L."/>
            <person name="Ma J."/>
        </authorList>
    </citation>
    <scope>NUCLEOTIDE SEQUENCE [LARGE SCALE GENOMIC DNA]</scope>
    <source>
        <strain evidence="8">CECT 7398</strain>
    </source>
</reference>
<evidence type="ECO:0000256" key="4">
    <source>
        <dbReference type="ARBA" id="ARBA00022989"/>
    </source>
</evidence>
<feature type="transmembrane region" description="Helical" evidence="6">
    <location>
        <begin position="12"/>
        <end position="33"/>
    </location>
</feature>
<feature type="transmembrane region" description="Helical" evidence="6">
    <location>
        <begin position="53"/>
        <end position="72"/>
    </location>
</feature>
<feature type="transmembrane region" description="Helical" evidence="6">
    <location>
        <begin position="384"/>
        <end position="404"/>
    </location>
</feature>
<feature type="transmembrane region" description="Helical" evidence="6">
    <location>
        <begin position="150"/>
        <end position="171"/>
    </location>
</feature>
<keyword evidence="3 6" id="KW-0812">Transmembrane</keyword>
<dbReference type="SUPFAM" id="SSF103473">
    <property type="entry name" value="MFS general substrate transporter"/>
    <property type="match status" value="1"/>
</dbReference>
<dbReference type="EMBL" id="JAUFQC010000027">
    <property type="protein sequence ID" value="MDN3612372.1"/>
    <property type="molecule type" value="Genomic_DNA"/>
</dbReference>
<accession>A0ABT8BZX5</accession>
<evidence type="ECO:0000256" key="2">
    <source>
        <dbReference type="ARBA" id="ARBA00022448"/>
    </source>
</evidence>
<evidence type="ECO:0000256" key="5">
    <source>
        <dbReference type="ARBA" id="ARBA00023136"/>
    </source>
</evidence>
<comment type="caution">
    <text evidence="7">The sequence shown here is derived from an EMBL/GenBank/DDBJ whole genome shotgun (WGS) entry which is preliminary data.</text>
</comment>
<name>A0ABT8BZX5_9VIBR</name>
<protein>
    <submittedName>
        <fullName evidence="7">MFS transporter</fullName>
    </submittedName>
</protein>
<feature type="transmembrane region" description="Helical" evidence="6">
    <location>
        <begin position="291"/>
        <end position="310"/>
    </location>
</feature>
<evidence type="ECO:0000256" key="3">
    <source>
        <dbReference type="ARBA" id="ARBA00022692"/>
    </source>
</evidence>
<gene>
    <name evidence="7" type="ORF">QWZ16_22500</name>
</gene>
<dbReference type="Pfam" id="PF07690">
    <property type="entry name" value="MFS_1"/>
    <property type="match status" value="1"/>
</dbReference>
<feature type="transmembrane region" description="Helical" evidence="6">
    <location>
        <begin position="262"/>
        <end position="284"/>
    </location>
</feature>
<comment type="subcellular location">
    <subcellularLocation>
        <location evidence="1">Membrane</location>
        <topology evidence="1">Multi-pass membrane protein</topology>
    </subcellularLocation>
</comment>
<feature type="transmembrane region" description="Helical" evidence="6">
    <location>
        <begin position="322"/>
        <end position="345"/>
    </location>
</feature>
<feature type="transmembrane region" description="Helical" evidence="6">
    <location>
        <begin position="177"/>
        <end position="199"/>
    </location>
</feature>
<evidence type="ECO:0000256" key="1">
    <source>
        <dbReference type="ARBA" id="ARBA00004141"/>
    </source>
</evidence>
<dbReference type="InterPro" id="IPR036259">
    <property type="entry name" value="MFS_trans_sf"/>
</dbReference>
<dbReference type="Proteomes" id="UP001238540">
    <property type="component" value="Unassembled WGS sequence"/>
</dbReference>